<organism evidence="2 3">
    <name type="scientific">Methylomarinovum tepidoasis</name>
    <dbReference type="NCBI Taxonomy" id="2840183"/>
    <lineage>
        <taxon>Bacteria</taxon>
        <taxon>Pseudomonadati</taxon>
        <taxon>Pseudomonadota</taxon>
        <taxon>Gammaproteobacteria</taxon>
        <taxon>Methylococcales</taxon>
        <taxon>Methylothermaceae</taxon>
        <taxon>Methylomarinovum</taxon>
    </lineage>
</organism>
<dbReference type="PANTHER" id="PTHR21064:SF5">
    <property type="entry name" value="SLR1880 PROTEIN"/>
    <property type="match status" value="1"/>
</dbReference>
<sequence>MTDPAAITARFALPGRVVAVAPLGQGLINGTWRVVTTEARGVLQRLNSAVFPRPERIMANLRIVSRHLAAAPIRLPRPIPAVDGGDLVVSGGHAWRLLEHLPGITLTALRDSHDAAALGRSLGQLHRGLADLEPSRLYDTLPGFHEMVHYLAQLDRQLADGPVDVEIAPLIEFIEARRVRASALEEAGLPRRVIHGDPKLDNVLFDPRSRTPLAWIDPDTLKPGLWLWDVGDCVRSACGAAGRFDFERALALLGAWWREARPVLTRAERAWVPEAVWRLPFELGVRFLADHLAGDRYFKVGYRGENLDRARRQFALTAAIERQGGELEREWRRLSAAPGR</sequence>
<proteinExistence type="predicted"/>
<dbReference type="InterPro" id="IPR002575">
    <property type="entry name" value="Aminoglycoside_PTrfase"/>
</dbReference>
<dbReference type="InterPro" id="IPR011009">
    <property type="entry name" value="Kinase-like_dom_sf"/>
</dbReference>
<dbReference type="EMBL" id="AP024718">
    <property type="protein sequence ID" value="BCX89896.1"/>
    <property type="molecule type" value="Genomic_DNA"/>
</dbReference>
<feature type="domain" description="Aminoglycoside phosphotransferase" evidence="1">
    <location>
        <begin position="20"/>
        <end position="261"/>
    </location>
</feature>
<evidence type="ECO:0000259" key="1">
    <source>
        <dbReference type="Pfam" id="PF01636"/>
    </source>
</evidence>
<protein>
    <submittedName>
        <fullName evidence="2">N-acetylhexosamine 1-kinase</fullName>
        <ecNumber evidence="2">2.7.1.162</ecNumber>
    </submittedName>
</protein>
<dbReference type="EC" id="2.7.1.162" evidence="2"/>
<dbReference type="RefSeq" id="WP_286292474.1">
    <property type="nucleotide sequence ID" value="NZ_AP024718.1"/>
</dbReference>
<dbReference type="Gene3D" id="3.90.1200.10">
    <property type="match status" value="1"/>
</dbReference>
<keyword evidence="2" id="KW-0808">Transferase</keyword>
<dbReference type="AlphaFoldDB" id="A0AAU9CG83"/>
<dbReference type="Proteomes" id="UP001321450">
    <property type="component" value="Chromosome"/>
</dbReference>
<dbReference type="KEGG" id="meiy:MIN45_P2270"/>
<evidence type="ECO:0000313" key="3">
    <source>
        <dbReference type="Proteomes" id="UP001321450"/>
    </source>
</evidence>
<dbReference type="InterPro" id="IPR050249">
    <property type="entry name" value="Pseudomonas-type_ThrB"/>
</dbReference>
<gene>
    <name evidence="2" type="ORF">MIN45_P2270</name>
</gene>
<name>A0AAU9CG83_9GAMM</name>
<dbReference type="Pfam" id="PF01636">
    <property type="entry name" value="APH"/>
    <property type="match status" value="1"/>
</dbReference>
<dbReference type="SUPFAM" id="SSF56112">
    <property type="entry name" value="Protein kinase-like (PK-like)"/>
    <property type="match status" value="1"/>
</dbReference>
<evidence type="ECO:0000313" key="2">
    <source>
        <dbReference type="EMBL" id="BCX89896.1"/>
    </source>
</evidence>
<reference evidence="3" key="1">
    <citation type="journal article" date="2024" name="Int. J. Syst. Evol. Microbiol.">
        <title>Methylomarinovum tepidoasis sp. nov., a moderately thermophilic methanotroph of the family Methylothermaceae isolated from a deep-sea hydrothermal field.</title>
        <authorList>
            <person name="Hirayama H."/>
            <person name="Takaki Y."/>
            <person name="Abe M."/>
            <person name="Miyazaki M."/>
            <person name="Uematsu K."/>
            <person name="Matsui Y."/>
            <person name="Takai K."/>
        </authorList>
    </citation>
    <scope>NUCLEOTIDE SEQUENCE [LARGE SCALE GENOMIC DNA]</scope>
    <source>
        <strain evidence="3">IN45</strain>
    </source>
</reference>
<accession>A0AAU9CG83</accession>
<dbReference type="PANTHER" id="PTHR21064">
    <property type="entry name" value="AMINOGLYCOSIDE PHOSPHOTRANSFERASE DOMAIN-CONTAINING PROTEIN-RELATED"/>
    <property type="match status" value="1"/>
</dbReference>
<keyword evidence="3" id="KW-1185">Reference proteome</keyword>
<dbReference type="GO" id="GO:0016740">
    <property type="term" value="F:transferase activity"/>
    <property type="evidence" value="ECO:0007669"/>
    <property type="project" value="UniProtKB-KW"/>
</dbReference>